<sequence>MDKIKKTCSELKMPLIAIAFAFVFGSLLILSTGKNPIEAYSALFRGAFGSPAAISQTLNKAIPLIFTGLSVSIAYQCKSLNIGGEGQLVFGAFGASLVGVYLKGLPMLVHLPLAILAGFIFGGLWAVIPGLLKIKKDVNTVISTIMMNYVAFSVVSFLINTYFKADKSDFVAMNWVETTARIPFIQNGGLRICIGIIFAIIAAIILRILLQKTVLGYEIKAVGGNQNASNSNGISSKKNILISLIISGGLAGLAGAMDILGNSGKLYDGYNPGYGFDGIPIALLAKGNPVGVILTALLFSVLRTGAVTMQTSVGVSRTIVDAMQGVIILFIAAEYIFTIYKKARLNRTKMIEEKKLEGAQ</sequence>
<organism evidence="7 8">
    <name type="scientific">Anaerorhabdus furcosa</name>
    <dbReference type="NCBI Taxonomy" id="118967"/>
    <lineage>
        <taxon>Bacteria</taxon>
        <taxon>Bacillati</taxon>
        <taxon>Bacillota</taxon>
        <taxon>Erysipelotrichia</taxon>
        <taxon>Erysipelotrichales</taxon>
        <taxon>Erysipelotrichaceae</taxon>
        <taxon>Anaerorhabdus</taxon>
    </lineage>
</organism>
<keyword evidence="7" id="KW-0813">Transport</keyword>
<dbReference type="CDD" id="cd06580">
    <property type="entry name" value="TM_PBP1_transp_TpRbsC_like"/>
    <property type="match status" value="1"/>
</dbReference>
<name>A0A1T4Q2Q8_9FIRM</name>
<evidence type="ECO:0000256" key="5">
    <source>
        <dbReference type="ARBA" id="ARBA00023136"/>
    </source>
</evidence>
<protein>
    <submittedName>
        <fullName evidence="7">Simple sugar transport system permease protein</fullName>
    </submittedName>
</protein>
<keyword evidence="8" id="KW-1185">Reference proteome</keyword>
<feature type="transmembrane region" description="Helical" evidence="6">
    <location>
        <begin position="240"/>
        <end position="260"/>
    </location>
</feature>
<dbReference type="EMBL" id="FUWY01000008">
    <property type="protein sequence ID" value="SJZ98072.1"/>
    <property type="molecule type" value="Genomic_DNA"/>
</dbReference>
<accession>A0A1T4Q2Q8</accession>
<evidence type="ECO:0000256" key="6">
    <source>
        <dbReference type="SAM" id="Phobius"/>
    </source>
</evidence>
<dbReference type="GO" id="GO:0005886">
    <property type="term" value="C:plasma membrane"/>
    <property type="evidence" value="ECO:0007669"/>
    <property type="project" value="UniProtKB-SubCell"/>
</dbReference>
<dbReference type="InterPro" id="IPR001851">
    <property type="entry name" value="ABC_transp_permease"/>
</dbReference>
<evidence type="ECO:0000256" key="3">
    <source>
        <dbReference type="ARBA" id="ARBA00022692"/>
    </source>
</evidence>
<evidence type="ECO:0000313" key="8">
    <source>
        <dbReference type="Proteomes" id="UP000243297"/>
    </source>
</evidence>
<dbReference type="Pfam" id="PF02653">
    <property type="entry name" value="BPD_transp_2"/>
    <property type="match status" value="1"/>
</dbReference>
<keyword evidence="5 6" id="KW-0472">Membrane</keyword>
<comment type="subcellular location">
    <subcellularLocation>
        <location evidence="1">Cell membrane</location>
        <topology evidence="1">Multi-pass membrane protein</topology>
    </subcellularLocation>
</comment>
<dbReference type="OrthoDB" id="45037at2"/>
<keyword evidence="3 6" id="KW-0812">Transmembrane</keyword>
<keyword evidence="7" id="KW-0762">Sugar transport</keyword>
<dbReference type="GO" id="GO:0022857">
    <property type="term" value="F:transmembrane transporter activity"/>
    <property type="evidence" value="ECO:0007669"/>
    <property type="project" value="InterPro"/>
</dbReference>
<evidence type="ECO:0000256" key="2">
    <source>
        <dbReference type="ARBA" id="ARBA00022475"/>
    </source>
</evidence>
<keyword evidence="4 6" id="KW-1133">Transmembrane helix</keyword>
<feature type="transmembrane region" description="Helical" evidence="6">
    <location>
        <begin position="12"/>
        <end position="33"/>
    </location>
</feature>
<dbReference type="STRING" id="118967.SAMN02745191_2286"/>
<dbReference type="AlphaFoldDB" id="A0A1T4Q2Q8"/>
<gene>
    <name evidence="7" type="ORF">SAMN02745191_2286</name>
</gene>
<evidence type="ECO:0000256" key="1">
    <source>
        <dbReference type="ARBA" id="ARBA00004651"/>
    </source>
</evidence>
<dbReference type="PANTHER" id="PTHR47089">
    <property type="entry name" value="ABC TRANSPORTER, PERMEASE PROTEIN"/>
    <property type="match status" value="1"/>
</dbReference>
<proteinExistence type="predicted"/>
<feature type="transmembrane region" description="Helical" evidence="6">
    <location>
        <begin position="140"/>
        <end position="163"/>
    </location>
</feature>
<feature type="transmembrane region" description="Helical" evidence="6">
    <location>
        <begin position="322"/>
        <end position="340"/>
    </location>
</feature>
<feature type="transmembrane region" description="Helical" evidence="6">
    <location>
        <begin position="53"/>
        <end position="75"/>
    </location>
</feature>
<evidence type="ECO:0000256" key="4">
    <source>
        <dbReference type="ARBA" id="ARBA00022989"/>
    </source>
</evidence>
<dbReference type="RefSeq" id="WP_078712672.1">
    <property type="nucleotide sequence ID" value="NZ_FUWY01000008.1"/>
</dbReference>
<keyword evidence="2" id="KW-1003">Cell membrane</keyword>
<feature type="transmembrane region" description="Helical" evidence="6">
    <location>
        <begin position="108"/>
        <end position="128"/>
    </location>
</feature>
<feature type="transmembrane region" description="Helical" evidence="6">
    <location>
        <begin position="82"/>
        <end position="102"/>
    </location>
</feature>
<dbReference type="Proteomes" id="UP000243297">
    <property type="component" value="Unassembled WGS sequence"/>
</dbReference>
<dbReference type="PANTHER" id="PTHR47089:SF1">
    <property type="entry name" value="GUANOSINE ABC TRANSPORTER PERMEASE PROTEIN NUPP"/>
    <property type="match status" value="1"/>
</dbReference>
<reference evidence="8" key="1">
    <citation type="submission" date="2017-02" db="EMBL/GenBank/DDBJ databases">
        <authorList>
            <person name="Varghese N."/>
            <person name="Submissions S."/>
        </authorList>
    </citation>
    <scope>NUCLEOTIDE SEQUENCE [LARGE SCALE GENOMIC DNA]</scope>
    <source>
        <strain evidence="8">ATCC 25662</strain>
    </source>
</reference>
<feature type="transmembrane region" description="Helical" evidence="6">
    <location>
        <begin position="189"/>
        <end position="210"/>
    </location>
</feature>
<evidence type="ECO:0000313" key="7">
    <source>
        <dbReference type="EMBL" id="SJZ98072.1"/>
    </source>
</evidence>